<sequence length="157" mass="18339">MLGFGKLVLVVSKTEWPKIKSILKDSLGVTFKGYAFKAPIFMVYTISFTFFLPHFAMKDWLLFVWLQSTFMFVLLFFSYLIKGFKKPGKKRGIVQVVVVHLIVVCVFYLALSFLYWDFVPGRWKGGDSLFWGCKDLFFIMVVVRGVMILNFDYGEYK</sequence>
<evidence type="ECO:0000313" key="3">
    <source>
        <dbReference type="Proteomes" id="UP000186917"/>
    </source>
</evidence>
<feature type="transmembrane region" description="Helical" evidence="1">
    <location>
        <begin position="34"/>
        <end position="56"/>
    </location>
</feature>
<organism evidence="2 3">
    <name type="scientific">Filimonas lacunae</name>
    <dbReference type="NCBI Taxonomy" id="477680"/>
    <lineage>
        <taxon>Bacteria</taxon>
        <taxon>Pseudomonadati</taxon>
        <taxon>Bacteroidota</taxon>
        <taxon>Chitinophagia</taxon>
        <taxon>Chitinophagales</taxon>
        <taxon>Chitinophagaceae</taxon>
        <taxon>Filimonas</taxon>
    </lineage>
</organism>
<dbReference type="STRING" id="477680.SAMN05421788_110200"/>
<proteinExistence type="predicted"/>
<keyword evidence="3" id="KW-1185">Reference proteome</keyword>
<keyword evidence="1" id="KW-0472">Membrane</keyword>
<dbReference type="Proteomes" id="UP000186917">
    <property type="component" value="Unassembled WGS sequence"/>
</dbReference>
<protein>
    <submittedName>
        <fullName evidence="2">Uncharacterized protein</fullName>
    </submittedName>
</protein>
<accession>A0A1N7R8Q2</accession>
<feature type="transmembrane region" description="Helical" evidence="1">
    <location>
        <begin position="62"/>
        <end position="81"/>
    </location>
</feature>
<feature type="transmembrane region" description="Helical" evidence="1">
    <location>
        <begin position="136"/>
        <end position="153"/>
    </location>
</feature>
<keyword evidence="1" id="KW-1133">Transmembrane helix</keyword>
<evidence type="ECO:0000313" key="2">
    <source>
        <dbReference type="EMBL" id="SIT31501.1"/>
    </source>
</evidence>
<dbReference type="AlphaFoldDB" id="A0A1N7R8Q2"/>
<gene>
    <name evidence="2" type="ORF">SAMN05421788_110200</name>
</gene>
<dbReference type="EMBL" id="FTOR01000010">
    <property type="protein sequence ID" value="SIT31501.1"/>
    <property type="molecule type" value="Genomic_DNA"/>
</dbReference>
<evidence type="ECO:0000256" key="1">
    <source>
        <dbReference type="SAM" id="Phobius"/>
    </source>
</evidence>
<keyword evidence="1" id="KW-0812">Transmembrane</keyword>
<feature type="transmembrane region" description="Helical" evidence="1">
    <location>
        <begin position="93"/>
        <end position="116"/>
    </location>
</feature>
<name>A0A1N7R8Q2_9BACT</name>
<reference evidence="3" key="1">
    <citation type="submission" date="2017-01" db="EMBL/GenBank/DDBJ databases">
        <authorList>
            <person name="Varghese N."/>
            <person name="Submissions S."/>
        </authorList>
    </citation>
    <scope>NUCLEOTIDE SEQUENCE [LARGE SCALE GENOMIC DNA]</scope>
    <source>
        <strain evidence="3">DSM 21054</strain>
    </source>
</reference>